<evidence type="ECO:0000313" key="2">
    <source>
        <dbReference type="EMBL" id="GER44861.1"/>
    </source>
</evidence>
<keyword evidence="2" id="KW-0378">Hydrolase</keyword>
<dbReference type="Proteomes" id="UP000325081">
    <property type="component" value="Unassembled WGS sequence"/>
</dbReference>
<keyword evidence="3" id="KW-1185">Reference proteome</keyword>
<sequence>MNLLLRAPDPPFPATEAAARLRFPESSSDAFFLFVRTTSPIVRLAPAFRSPVVPSVHRRDHLRGIPLSAQEFSQRAALHSRVVGKARAPLFPNSSGYYLISPPLVRKRNATPHSNAAASRPFLRDRSDVTTCNPAATPSRRDPLPQPVDPQRVGEPSSASPHSEPAPLRTRPAVFRRQKQQRA</sequence>
<comment type="caution">
    <text evidence="2">The sequence shown here is derived from an EMBL/GenBank/DDBJ whole genome shotgun (WGS) entry which is preliminary data.</text>
</comment>
<dbReference type="EMBL" id="BKCP01007148">
    <property type="protein sequence ID" value="GER44861.1"/>
    <property type="molecule type" value="Genomic_DNA"/>
</dbReference>
<dbReference type="GO" id="GO:0016787">
    <property type="term" value="F:hydrolase activity"/>
    <property type="evidence" value="ECO:0007669"/>
    <property type="project" value="UniProtKB-KW"/>
</dbReference>
<dbReference type="AlphaFoldDB" id="A0A5A7QLT2"/>
<protein>
    <submittedName>
        <fullName evidence="2">P-loop containing nucleoside triphosphatehydrolases superfamily protein</fullName>
    </submittedName>
</protein>
<gene>
    <name evidence="2" type="ORF">STAS_21777</name>
</gene>
<organism evidence="2 3">
    <name type="scientific">Striga asiatica</name>
    <name type="common">Asiatic witchweed</name>
    <name type="synonym">Buchnera asiatica</name>
    <dbReference type="NCBI Taxonomy" id="4170"/>
    <lineage>
        <taxon>Eukaryota</taxon>
        <taxon>Viridiplantae</taxon>
        <taxon>Streptophyta</taxon>
        <taxon>Embryophyta</taxon>
        <taxon>Tracheophyta</taxon>
        <taxon>Spermatophyta</taxon>
        <taxon>Magnoliopsida</taxon>
        <taxon>eudicotyledons</taxon>
        <taxon>Gunneridae</taxon>
        <taxon>Pentapetalae</taxon>
        <taxon>asterids</taxon>
        <taxon>lamiids</taxon>
        <taxon>Lamiales</taxon>
        <taxon>Orobanchaceae</taxon>
        <taxon>Buchnereae</taxon>
        <taxon>Striga</taxon>
    </lineage>
</organism>
<name>A0A5A7QLT2_STRAF</name>
<reference evidence="3" key="1">
    <citation type="journal article" date="2019" name="Curr. Biol.">
        <title>Genome Sequence of Striga asiatica Provides Insight into the Evolution of Plant Parasitism.</title>
        <authorList>
            <person name="Yoshida S."/>
            <person name="Kim S."/>
            <person name="Wafula E.K."/>
            <person name="Tanskanen J."/>
            <person name="Kim Y.M."/>
            <person name="Honaas L."/>
            <person name="Yang Z."/>
            <person name="Spallek T."/>
            <person name="Conn C.E."/>
            <person name="Ichihashi Y."/>
            <person name="Cheong K."/>
            <person name="Cui S."/>
            <person name="Der J.P."/>
            <person name="Gundlach H."/>
            <person name="Jiao Y."/>
            <person name="Hori C."/>
            <person name="Ishida J.K."/>
            <person name="Kasahara H."/>
            <person name="Kiba T."/>
            <person name="Kim M.S."/>
            <person name="Koo N."/>
            <person name="Laohavisit A."/>
            <person name="Lee Y.H."/>
            <person name="Lumba S."/>
            <person name="McCourt P."/>
            <person name="Mortimer J.C."/>
            <person name="Mutuku J.M."/>
            <person name="Nomura T."/>
            <person name="Sasaki-Sekimoto Y."/>
            <person name="Seto Y."/>
            <person name="Wang Y."/>
            <person name="Wakatake T."/>
            <person name="Sakakibara H."/>
            <person name="Demura T."/>
            <person name="Yamaguchi S."/>
            <person name="Yoneyama K."/>
            <person name="Manabe R.I."/>
            <person name="Nelson D.C."/>
            <person name="Schulman A.H."/>
            <person name="Timko M.P."/>
            <person name="dePamphilis C.W."/>
            <person name="Choi D."/>
            <person name="Shirasu K."/>
        </authorList>
    </citation>
    <scope>NUCLEOTIDE SEQUENCE [LARGE SCALE GENOMIC DNA]</scope>
    <source>
        <strain evidence="3">cv. UVA1</strain>
    </source>
</reference>
<evidence type="ECO:0000256" key="1">
    <source>
        <dbReference type="SAM" id="MobiDB-lite"/>
    </source>
</evidence>
<feature type="region of interest" description="Disordered" evidence="1">
    <location>
        <begin position="109"/>
        <end position="183"/>
    </location>
</feature>
<feature type="compositionally biased region" description="Basic residues" evidence="1">
    <location>
        <begin position="174"/>
        <end position="183"/>
    </location>
</feature>
<evidence type="ECO:0000313" key="3">
    <source>
        <dbReference type="Proteomes" id="UP000325081"/>
    </source>
</evidence>
<accession>A0A5A7QLT2</accession>
<feature type="compositionally biased region" description="Low complexity" evidence="1">
    <location>
        <begin position="155"/>
        <end position="167"/>
    </location>
</feature>
<proteinExistence type="predicted"/>